<feature type="transmembrane region" description="Helical" evidence="1">
    <location>
        <begin position="273"/>
        <end position="299"/>
    </location>
</feature>
<keyword evidence="3" id="KW-1185">Reference proteome</keyword>
<evidence type="ECO:0000313" key="2">
    <source>
        <dbReference type="EMBL" id="UYP46578.1"/>
    </source>
</evidence>
<feature type="transmembrane region" description="Helical" evidence="1">
    <location>
        <begin position="585"/>
        <end position="603"/>
    </location>
</feature>
<feature type="transmembrane region" description="Helical" evidence="1">
    <location>
        <begin position="180"/>
        <end position="205"/>
    </location>
</feature>
<feature type="transmembrane region" description="Helical" evidence="1">
    <location>
        <begin position="487"/>
        <end position="506"/>
    </location>
</feature>
<gene>
    <name evidence="2" type="ORF">NEF87_002863</name>
</gene>
<keyword evidence="1" id="KW-0472">Membrane</keyword>
<feature type="transmembrane region" description="Helical" evidence="1">
    <location>
        <begin position="379"/>
        <end position="397"/>
    </location>
</feature>
<feature type="transmembrane region" description="Helical" evidence="1">
    <location>
        <begin position="560"/>
        <end position="579"/>
    </location>
</feature>
<sequence length="623" mass="71440">MVIIDAKILSKEEIETLNAPNSSKLKLKWVFLSIGIILFILAILFYVFAWNIAFLAIDITYNRETFSLNLSILFASVLLTASLLVISQVWMNTSNYSENSLHLERFSENIETPLYNGKVDRKMEEVDQIQFRHYVTSRFIAAIIILLLAAINMSVFGTAIDDENHLGSWFFLGGPSMFFPMSAFMFLVALGLLGYTLFSTAIFTFTKTKHFYLIEERRIFIPLMTEIPRENIRGIRITNAKTGPKYFWIILAGFNLILCFTDGLYFLTNEFAFGSGLIVGKFYILTGIGHLIAIGILVFKHQNMLEIVTNDKIYELYFSTPAAPMVKDGILALFNLYPPINSTSMLPKKFLRDGRNLVTGLFFLLCAILSAALYRGAGVPVRIPLYIFGAVLVVRGIKEDFTNKNGLQIEKNEEKQTLYLKKRFGWFQSNYKFSNFASKSLQVEYQMKKLNTFDVLMGISFGFVLGLNLCSFFYIVPSNSLASGMKVFHIIGSIILFFIVIAVMIMPTNSLIIENKFLSYSYPIPGILSEAQQKTMEGKNIFERLFLRWKNVYIYHSEGFWYRIALIVMSFFFGMIFYGQYVASFGIWFVPLILLIVLIGYFITREIVQRRKQNPSIQKLQEN</sequence>
<accession>A0ABY6HTA0</accession>
<organism evidence="2 3">
    <name type="scientific">Candidatus Lokiarchaeum ossiferum</name>
    <dbReference type="NCBI Taxonomy" id="2951803"/>
    <lineage>
        <taxon>Archaea</taxon>
        <taxon>Promethearchaeati</taxon>
        <taxon>Promethearchaeota</taxon>
        <taxon>Promethearchaeia</taxon>
        <taxon>Promethearchaeales</taxon>
        <taxon>Promethearchaeaceae</taxon>
        <taxon>Candidatus Lokiarchaeum</taxon>
    </lineage>
</organism>
<protein>
    <submittedName>
        <fullName evidence="2">Uncharacterized protein</fullName>
    </submittedName>
</protein>
<feature type="transmembrane region" description="Helical" evidence="1">
    <location>
        <begin position="66"/>
        <end position="86"/>
    </location>
</feature>
<dbReference type="EMBL" id="CP104013">
    <property type="protein sequence ID" value="UYP46578.1"/>
    <property type="molecule type" value="Genomic_DNA"/>
</dbReference>
<reference evidence="2" key="1">
    <citation type="submission" date="2022-09" db="EMBL/GenBank/DDBJ databases">
        <title>Actin cytoskeleton and complex cell architecture in an #Asgard archaeon.</title>
        <authorList>
            <person name="Ponce Toledo R.I."/>
            <person name="Schleper C."/>
            <person name="Rodrigues Oliveira T."/>
            <person name="Wollweber F."/>
            <person name="Xu J."/>
            <person name="Rittmann S."/>
            <person name="Klingl A."/>
            <person name="Pilhofer M."/>
        </authorList>
    </citation>
    <scope>NUCLEOTIDE SEQUENCE</scope>
    <source>
        <strain evidence="2">B-35</strain>
    </source>
</reference>
<feature type="transmembrane region" description="Helical" evidence="1">
    <location>
        <begin position="354"/>
        <end position="373"/>
    </location>
</feature>
<dbReference type="Proteomes" id="UP001208689">
    <property type="component" value="Chromosome"/>
</dbReference>
<keyword evidence="1" id="KW-0812">Transmembrane</keyword>
<evidence type="ECO:0000313" key="3">
    <source>
        <dbReference type="Proteomes" id="UP001208689"/>
    </source>
</evidence>
<feature type="transmembrane region" description="Helical" evidence="1">
    <location>
        <begin position="139"/>
        <end position="160"/>
    </location>
</feature>
<proteinExistence type="predicted"/>
<feature type="transmembrane region" description="Helical" evidence="1">
    <location>
        <begin position="246"/>
        <end position="267"/>
    </location>
</feature>
<keyword evidence="1" id="KW-1133">Transmembrane helix</keyword>
<name>A0ABY6HTA0_9ARCH</name>
<feature type="transmembrane region" description="Helical" evidence="1">
    <location>
        <begin position="455"/>
        <end position="475"/>
    </location>
</feature>
<feature type="transmembrane region" description="Helical" evidence="1">
    <location>
        <begin position="29"/>
        <end position="54"/>
    </location>
</feature>
<evidence type="ECO:0000256" key="1">
    <source>
        <dbReference type="SAM" id="Phobius"/>
    </source>
</evidence>